<evidence type="ECO:0000313" key="2">
    <source>
        <dbReference type="EMBL" id="MVN22748.1"/>
    </source>
</evidence>
<proteinExistence type="predicted"/>
<dbReference type="EMBL" id="WPIK01000013">
    <property type="protein sequence ID" value="MVN22748.1"/>
    <property type="molecule type" value="Genomic_DNA"/>
</dbReference>
<dbReference type="PROSITE" id="PS51257">
    <property type="entry name" value="PROKAR_LIPOPROTEIN"/>
    <property type="match status" value="1"/>
</dbReference>
<evidence type="ECO:0000313" key="3">
    <source>
        <dbReference type="Proteomes" id="UP000462014"/>
    </source>
</evidence>
<dbReference type="InterPro" id="IPR008979">
    <property type="entry name" value="Galactose-bd-like_sf"/>
</dbReference>
<feature type="chain" id="PRO_5029483696" description="IPT/TIG domain-containing protein" evidence="1">
    <location>
        <begin position="23"/>
        <end position="422"/>
    </location>
</feature>
<evidence type="ECO:0008006" key="4">
    <source>
        <dbReference type="Google" id="ProtNLM"/>
    </source>
</evidence>
<dbReference type="SUPFAM" id="SSF49785">
    <property type="entry name" value="Galactose-binding domain-like"/>
    <property type="match status" value="1"/>
</dbReference>
<protein>
    <recommendedName>
        <fullName evidence="4">IPT/TIG domain-containing protein</fullName>
    </recommendedName>
</protein>
<sequence length="422" mass="45393">MKKISKIKYHLILASALILAFASCKKDTKNGVLVGSNGTPTISSVRTISKSTIDSSRTSTYHYYKSNGTDSVVVQQNLNPVVTAFDSTTTTGKIGNYYAAIGTHLGSVTKITLNGINVIFNRALASDNSVIFSIPSNTPYVQPQSNTLVITTLYGSVTYSFTTLPPAPSVTSASDYNFTSGTQISLKGTGLSFVTAIKLQNTTDAVTIVSKTDTSMIVKMPSSTVSRAVLSFTYTSGTNSLHTASTLEFINIDKAYQIFANGALQNAWTTNSWASPSGPSANAPSKSGLGSFVATYPAGGWQIEGFANYYPSFTYDISYKYLTFWVKGGVADHTLVLVGDKMKGGDNQVQNANAYAAQLIKAPKNVWTYYKIPLTNAATVSTTTSLNFWETGKTATTLRFFLQGMSGDVNETLYFDEVMFVK</sequence>
<keyword evidence="3" id="KW-1185">Reference proteome</keyword>
<name>A0A7K1SZQ7_9SPHI</name>
<dbReference type="Proteomes" id="UP000462014">
    <property type="component" value="Unassembled WGS sequence"/>
</dbReference>
<dbReference type="InterPro" id="IPR013783">
    <property type="entry name" value="Ig-like_fold"/>
</dbReference>
<accession>A0A7K1SZQ7</accession>
<dbReference type="RefSeq" id="WP_157568312.1">
    <property type="nucleotide sequence ID" value="NZ_WPIK01000013.1"/>
</dbReference>
<keyword evidence="1" id="KW-0732">Signal</keyword>
<dbReference type="Gene3D" id="2.60.40.10">
    <property type="entry name" value="Immunoglobulins"/>
    <property type="match status" value="2"/>
</dbReference>
<dbReference type="AlphaFoldDB" id="A0A7K1SZQ7"/>
<organism evidence="2 3">
    <name type="scientific">Mucilaginibacter arboris</name>
    <dbReference type="NCBI Taxonomy" id="2682090"/>
    <lineage>
        <taxon>Bacteria</taxon>
        <taxon>Pseudomonadati</taxon>
        <taxon>Bacteroidota</taxon>
        <taxon>Sphingobacteriia</taxon>
        <taxon>Sphingobacteriales</taxon>
        <taxon>Sphingobacteriaceae</taxon>
        <taxon>Mucilaginibacter</taxon>
    </lineage>
</organism>
<reference evidence="2 3" key="1">
    <citation type="submission" date="2019-12" db="EMBL/GenBank/DDBJ databases">
        <title>Mucilaginibacter sp. HMF7410 genome sequencing and assembly.</title>
        <authorList>
            <person name="Kang H."/>
            <person name="Cha I."/>
            <person name="Kim H."/>
            <person name="Joh K."/>
        </authorList>
    </citation>
    <scope>NUCLEOTIDE SEQUENCE [LARGE SCALE GENOMIC DNA]</scope>
    <source>
        <strain evidence="2 3">HMF7410</strain>
    </source>
</reference>
<evidence type="ECO:0000256" key="1">
    <source>
        <dbReference type="SAM" id="SignalP"/>
    </source>
</evidence>
<feature type="signal peptide" evidence="1">
    <location>
        <begin position="1"/>
        <end position="22"/>
    </location>
</feature>
<gene>
    <name evidence="2" type="ORF">GO621_14560</name>
</gene>
<comment type="caution">
    <text evidence="2">The sequence shown here is derived from an EMBL/GenBank/DDBJ whole genome shotgun (WGS) entry which is preliminary data.</text>
</comment>